<accession>A0A221NVA4</accession>
<evidence type="ECO:0000313" key="1">
    <source>
        <dbReference type="EMBL" id="ASN23897.1"/>
    </source>
</evidence>
<dbReference type="STRING" id="1355015.LK06_006405"/>
<keyword evidence="2" id="KW-1185">Reference proteome</keyword>
<gene>
    <name evidence="1" type="ORF">LK07_07510</name>
</gene>
<dbReference type="AlphaFoldDB" id="A0A221NVA4"/>
<sequence length="166" mass="17030">MTHRTPHGSGAKGPDELRQQIERTRSRLGDTVAQLMGRADVTSRALARAADVRDKAGAMTVQLRAAGTGHAVQDGVAKAGHAVQGTATRAGHAVRGGAARAGHAAQSTVAQAGHAVQGAGHVVEQHAPQPVRSLTRAALRHPRPLMAVGAAGAAVVTMGVLRHRHH</sequence>
<dbReference type="InterPro" id="IPR022062">
    <property type="entry name" value="DUF3618"/>
</dbReference>
<dbReference type="Pfam" id="PF12277">
    <property type="entry name" value="DUF3618"/>
    <property type="match status" value="1"/>
</dbReference>
<organism evidence="1 2">
    <name type="scientific">Streptomyces pluripotens</name>
    <dbReference type="NCBI Taxonomy" id="1355015"/>
    <lineage>
        <taxon>Bacteria</taxon>
        <taxon>Bacillati</taxon>
        <taxon>Actinomycetota</taxon>
        <taxon>Actinomycetes</taxon>
        <taxon>Kitasatosporales</taxon>
        <taxon>Streptomycetaceae</taxon>
        <taxon>Streptomyces</taxon>
    </lineage>
</organism>
<dbReference type="OrthoDB" id="4277458at2"/>
<proteinExistence type="predicted"/>
<dbReference type="KEGG" id="splu:LK06_006405"/>
<evidence type="ECO:0000313" key="2">
    <source>
        <dbReference type="Proteomes" id="UP000031501"/>
    </source>
</evidence>
<dbReference type="Proteomes" id="UP000031501">
    <property type="component" value="Chromosome"/>
</dbReference>
<protein>
    <submittedName>
        <fullName evidence="1">DUF3618 domain-containing protein</fullName>
    </submittedName>
</protein>
<dbReference type="RefSeq" id="WP_039655344.1">
    <property type="nucleotide sequence ID" value="NZ_CP021080.1"/>
</dbReference>
<dbReference type="EMBL" id="CP022433">
    <property type="protein sequence ID" value="ASN23897.1"/>
    <property type="molecule type" value="Genomic_DNA"/>
</dbReference>
<name>A0A221NVA4_9ACTN</name>
<reference evidence="1 2" key="1">
    <citation type="submission" date="2017-07" db="EMBL/GenBank/DDBJ databases">
        <title>Genome sequence of Streptomyces pluripotens MUSC 137T.</title>
        <authorList>
            <person name="Ser H.-L."/>
            <person name="Lee L.-H."/>
        </authorList>
    </citation>
    <scope>NUCLEOTIDE SEQUENCE [LARGE SCALE GENOMIC DNA]</scope>
    <source>
        <strain evidence="1 2">MUSC 137</strain>
    </source>
</reference>